<dbReference type="Pfam" id="PF02518">
    <property type="entry name" value="HATPase_c"/>
    <property type="match status" value="1"/>
</dbReference>
<dbReference type="InterPro" id="IPR035965">
    <property type="entry name" value="PAS-like_dom_sf"/>
</dbReference>
<keyword evidence="5" id="KW-0808">Transferase</keyword>
<feature type="domain" description="Histidine kinase" evidence="10">
    <location>
        <begin position="629"/>
        <end position="851"/>
    </location>
</feature>
<dbReference type="FunFam" id="3.30.565.10:FF:000006">
    <property type="entry name" value="Sensor histidine kinase WalK"/>
    <property type="match status" value="1"/>
</dbReference>
<evidence type="ECO:0000259" key="10">
    <source>
        <dbReference type="PROSITE" id="PS50109"/>
    </source>
</evidence>
<comment type="subcellular location">
    <subcellularLocation>
        <location evidence="2">Cell inner membrane</location>
        <topology evidence="2">Multi-pass membrane protein</topology>
    </subcellularLocation>
</comment>
<comment type="caution">
    <text evidence="12">The sequence shown here is derived from an EMBL/GenBank/DDBJ whole genome shotgun (WGS) entry which is preliminary data.</text>
</comment>
<dbReference type="SMART" id="SM00388">
    <property type="entry name" value="HisKA"/>
    <property type="match status" value="1"/>
</dbReference>
<dbReference type="InterPro" id="IPR036097">
    <property type="entry name" value="HisK_dim/P_sf"/>
</dbReference>
<keyword evidence="9" id="KW-1133">Transmembrane helix</keyword>
<dbReference type="PANTHER" id="PTHR43047">
    <property type="entry name" value="TWO-COMPONENT HISTIDINE PROTEIN KINASE"/>
    <property type="match status" value="1"/>
</dbReference>
<evidence type="ECO:0000256" key="8">
    <source>
        <dbReference type="ARBA" id="ARBA00023136"/>
    </source>
</evidence>
<dbReference type="NCBIfam" id="TIGR00229">
    <property type="entry name" value="sensory_box"/>
    <property type="match status" value="2"/>
</dbReference>
<sequence>MKVLRRPGLIVMAGLLAVALLLSEYWLLQAGVAQRDAERYSMWGTYSLNSLTIRLNAALDYATVLAEPSNGDPQGFSTVALARISASATHPNSPFNGVALLAQVPAPQRSAFEAAINGPIQVLRNRHLIPSPSKPEYFPVISYLPDDASGFPRGQDLGALAGWEQSLNHAQHTGMPVLVAHRISDTNASRLYIVVPIAQKPRFLLFNLDLERLLFMSLPDGSPFQSRLRLLVWAKINNQQPLLLLDSRPEQGRPADAPTASLTTTIGDMSLQFGTYHLTTPGILPLDDNDVGILSLTAIALLLLFALLFTLARRNTQFRTQLAAQKLQLAQNNQLLRQQIAERIASEHARTQSEMRQNAILQASADAIMLADHDGTITHVNPAAARLIGQPAESLPGLSIGALFPELYDNSKQDFSVIAANFEGMPFESQLIRNDTSKLPTELSLSQVTLPDDQFYLIVCRDISLRKEQEAALIRLKNSLAEQVEMQSRQLAALLDASPLAMAYIVGRNIKQVNHAFLELFDCDEVRAINFTTRQFYQSDEQYERTGRLLYHLLNEGKVVTTELRLQTGRGKLIWVRLHGKALNPAVPGLGTIWVYQDFSAERAAEEALRTAKELAEESSRSKTEFLANMSHELRTPMHAILGFAEMGQSKTEQGGQEKIQQYFKRILSSGNRLLSLLNDLLDLAKMEVGRMEYKLVDDDLARHLHEVCDELTGMAESSDIRIETDIEPQPLIACFDSVRIGQVMRNLLTNAIKFSPPASRILVDARIVQNAGYPVVQVRVIDQGPGIPANELESIFDKFIQSSSTKTGAGGTGLGLAICREIVHAHQGEIRADNTPEGGAQLCFTFPLRPRHPL</sequence>
<dbReference type="PROSITE" id="PS50112">
    <property type="entry name" value="PAS"/>
    <property type="match status" value="1"/>
</dbReference>
<dbReference type="Pfam" id="PF13188">
    <property type="entry name" value="PAS_8"/>
    <property type="match status" value="1"/>
</dbReference>
<protein>
    <recommendedName>
        <fullName evidence="3">histidine kinase</fullName>
        <ecNumber evidence="3">2.7.13.3</ecNumber>
    </recommendedName>
</protein>
<dbReference type="SMART" id="SM00091">
    <property type="entry name" value="PAS"/>
    <property type="match status" value="2"/>
</dbReference>
<proteinExistence type="predicted"/>
<dbReference type="SUPFAM" id="SSF55874">
    <property type="entry name" value="ATPase domain of HSP90 chaperone/DNA topoisomerase II/histidine kinase"/>
    <property type="match status" value="1"/>
</dbReference>
<dbReference type="CDD" id="cd00075">
    <property type="entry name" value="HATPase"/>
    <property type="match status" value="1"/>
</dbReference>
<dbReference type="Gene3D" id="3.30.565.10">
    <property type="entry name" value="Histidine kinase-like ATPase, C-terminal domain"/>
    <property type="match status" value="1"/>
</dbReference>
<dbReference type="EC" id="2.7.13.3" evidence="3"/>
<dbReference type="SMART" id="SM00387">
    <property type="entry name" value="HATPase_c"/>
    <property type="match status" value="1"/>
</dbReference>
<keyword evidence="9" id="KW-0812">Transmembrane</keyword>
<keyword evidence="8 9" id="KW-0472">Membrane</keyword>
<evidence type="ECO:0000256" key="6">
    <source>
        <dbReference type="ARBA" id="ARBA00022777"/>
    </source>
</evidence>
<gene>
    <name evidence="12" type="ORF">DFP86_12318</name>
</gene>
<evidence type="ECO:0000259" key="11">
    <source>
        <dbReference type="PROSITE" id="PS50112"/>
    </source>
</evidence>
<dbReference type="FunFam" id="1.10.287.130:FF:000001">
    <property type="entry name" value="Two-component sensor histidine kinase"/>
    <property type="match status" value="1"/>
</dbReference>
<accession>A0A4R7AWV7</accession>
<comment type="catalytic activity">
    <reaction evidence="1">
        <text>ATP + protein L-histidine = ADP + protein N-phospho-L-histidine.</text>
        <dbReference type="EC" id="2.7.13.3"/>
    </reaction>
</comment>
<dbReference type="AlphaFoldDB" id="A0A4R7AWV7"/>
<evidence type="ECO:0000256" key="7">
    <source>
        <dbReference type="ARBA" id="ARBA00023012"/>
    </source>
</evidence>
<dbReference type="EMBL" id="SNZP01000023">
    <property type="protein sequence ID" value="TDR70554.1"/>
    <property type="molecule type" value="Genomic_DNA"/>
</dbReference>
<dbReference type="Gene3D" id="3.30.450.20">
    <property type="entry name" value="PAS domain"/>
    <property type="match status" value="2"/>
</dbReference>
<keyword evidence="7" id="KW-0902">Two-component regulatory system</keyword>
<reference evidence="12 13" key="1">
    <citation type="submission" date="2019-03" db="EMBL/GenBank/DDBJ databases">
        <title>Genomic Encyclopedia of Type Strains, Phase III (KMG-III): the genomes of soil and plant-associated and newly described type strains.</title>
        <authorList>
            <person name="Whitman W."/>
        </authorList>
    </citation>
    <scope>NUCLEOTIDE SEQUENCE [LARGE SCALE GENOMIC DNA]</scope>
    <source>
        <strain evidence="12 13">CECT 8976</strain>
    </source>
</reference>
<dbReference type="SUPFAM" id="SSF47384">
    <property type="entry name" value="Homodimeric domain of signal transducing histidine kinase"/>
    <property type="match status" value="1"/>
</dbReference>
<dbReference type="RefSeq" id="WP_133684272.1">
    <property type="nucleotide sequence ID" value="NZ_SNZP01000023.1"/>
</dbReference>
<dbReference type="Pfam" id="PF13426">
    <property type="entry name" value="PAS_9"/>
    <property type="match status" value="1"/>
</dbReference>
<dbReference type="InterPro" id="IPR042240">
    <property type="entry name" value="CHASE_sf"/>
</dbReference>
<dbReference type="CDD" id="cd00130">
    <property type="entry name" value="PAS"/>
    <property type="match status" value="2"/>
</dbReference>
<dbReference type="InterPro" id="IPR004358">
    <property type="entry name" value="Sig_transdc_His_kin-like_C"/>
</dbReference>
<dbReference type="InterPro" id="IPR036890">
    <property type="entry name" value="HATPase_C_sf"/>
</dbReference>
<evidence type="ECO:0000256" key="2">
    <source>
        <dbReference type="ARBA" id="ARBA00004429"/>
    </source>
</evidence>
<organism evidence="12 13">
    <name type="scientific">Paludibacterium purpuratum</name>
    <dbReference type="NCBI Taxonomy" id="1144873"/>
    <lineage>
        <taxon>Bacteria</taxon>
        <taxon>Pseudomonadati</taxon>
        <taxon>Pseudomonadota</taxon>
        <taxon>Betaproteobacteria</taxon>
        <taxon>Neisseriales</taxon>
        <taxon>Chromobacteriaceae</taxon>
        <taxon>Paludibacterium</taxon>
    </lineage>
</organism>
<dbReference type="GO" id="GO:0000155">
    <property type="term" value="F:phosphorelay sensor kinase activity"/>
    <property type="evidence" value="ECO:0007669"/>
    <property type="project" value="InterPro"/>
</dbReference>
<name>A0A4R7AWV7_9NEIS</name>
<evidence type="ECO:0000313" key="13">
    <source>
        <dbReference type="Proteomes" id="UP000295611"/>
    </source>
</evidence>
<dbReference type="Pfam" id="PF00512">
    <property type="entry name" value="HisKA"/>
    <property type="match status" value="1"/>
</dbReference>
<feature type="domain" description="PAS" evidence="11">
    <location>
        <begin position="353"/>
        <end position="397"/>
    </location>
</feature>
<keyword evidence="4" id="KW-0597">Phosphoprotein</keyword>
<keyword evidence="13" id="KW-1185">Reference proteome</keyword>
<dbReference type="OrthoDB" id="8579121at2"/>
<dbReference type="InterPro" id="IPR003594">
    <property type="entry name" value="HATPase_dom"/>
</dbReference>
<evidence type="ECO:0000256" key="1">
    <source>
        <dbReference type="ARBA" id="ARBA00000085"/>
    </source>
</evidence>
<dbReference type="Gene3D" id="3.30.450.350">
    <property type="entry name" value="CHASE domain"/>
    <property type="match status" value="1"/>
</dbReference>
<evidence type="ECO:0000256" key="3">
    <source>
        <dbReference type="ARBA" id="ARBA00012438"/>
    </source>
</evidence>
<dbReference type="PROSITE" id="PS50109">
    <property type="entry name" value="HIS_KIN"/>
    <property type="match status" value="1"/>
</dbReference>
<keyword evidence="6" id="KW-0418">Kinase</keyword>
<dbReference type="Gene3D" id="1.10.287.130">
    <property type="match status" value="1"/>
</dbReference>
<evidence type="ECO:0000256" key="4">
    <source>
        <dbReference type="ARBA" id="ARBA00022553"/>
    </source>
</evidence>
<dbReference type="CDD" id="cd00082">
    <property type="entry name" value="HisKA"/>
    <property type="match status" value="1"/>
</dbReference>
<dbReference type="InterPro" id="IPR005467">
    <property type="entry name" value="His_kinase_dom"/>
</dbReference>
<evidence type="ECO:0000313" key="12">
    <source>
        <dbReference type="EMBL" id="TDR70554.1"/>
    </source>
</evidence>
<evidence type="ECO:0000256" key="5">
    <source>
        <dbReference type="ARBA" id="ARBA00022679"/>
    </source>
</evidence>
<dbReference type="SUPFAM" id="SSF55785">
    <property type="entry name" value="PYP-like sensor domain (PAS domain)"/>
    <property type="match status" value="2"/>
</dbReference>
<dbReference type="InterPro" id="IPR003661">
    <property type="entry name" value="HisK_dim/P_dom"/>
</dbReference>
<dbReference type="PRINTS" id="PR00344">
    <property type="entry name" value="BCTRLSENSOR"/>
</dbReference>
<dbReference type="InterPro" id="IPR000014">
    <property type="entry name" value="PAS"/>
</dbReference>
<dbReference type="Proteomes" id="UP000295611">
    <property type="component" value="Unassembled WGS sequence"/>
</dbReference>
<evidence type="ECO:0000256" key="9">
    <source>
        <dbReference type="SAM" id="Phobius"/>
    </source>
</evidence>
<feature type="transmembrane region" description="Helical" evidence="9">
    <location>
        <begin position="291"/>
        <end position="312"/>
    </location>
</feature>
<dbReference type="PANTHER" id="PTHR43047:SF64">
    <property type="entry name" value="HISTIDINE KINASE CONTAINING CHEY-HOMOLOGOUS RECEIVER DOMAIN AND PAS DOMAIN-RELATED"/>
    <property type="match status" value="1"/>
</dbReference>
<dbReference type="GO" id="GO:0005886">
    <property type="term" value="C:plasma membrane"/>
    <property type="evidence" value="ECO:0007669"/>
    <property type="project" value="UniProtKB-SubCell"/>
</dbReference>